<dbReference type="InterPro" id="IPR021710">
    <property type="entry name" value="DUF3293"/>
</dbReference>
<accession>A0A7S6UMN6</accession>
<evidence type="ECO:0000313" key="3">
    <source>
        <dbReference type="Proteomes" id="UP000593932"/>
    </source>
</evidence>
<keyword evidence="3" id="KW-1185">Reference proteome</keyword>
<dbReference type="Proteomes" id="UP000593932">
    <property type="component" value="Chromosome"/>
</dbReference>
<dbReference type="EMBL" id="CP063657">
    <property type="protein sequence ID" value="QOW23107.1"/>
    <property type="molecule type" value="Genomic_DNA"/>
</dbReference>
<evidence type="ECO:0000313" key="2">
    <source>
        <dbReference type="EMBL" id="QOW23107.1"/>
    </source>
</evidence>
<protein>
    <submittedName>
        <fullName evidence="2">DUF3293 domain-containing protein</fullName>
    </submittedName>
</protein>
<reference evidence="2 3" key="1">
    <citation type="submission" date="2020-10" db="EMBL/GenBank/DDBJ databases">
        <title>complete genome sequencing of Lysobacter sp. H23M41.</title>
        <authorList>
            <person name="Bae J.-W."/>
            <person name="Lee S.-Y."/>
        </authorList>
    </citation>
    <scope>NUCLEOTIDE SEQUENCE [LARGE SCALE GENOMIC DNA]</scope>
    <source>
        <strain evidence="2 3">H23M41</strain>
    </source>
</reference>
<evidence type="ECO:0000256" key="1">
    <source>
        <dbReference type="SAM" id="MobiDB-lite"/>
    </source>
</evidence>
<dbReference type="RefSeq" id="WP_194035581.1">
    <property type="nucleotide sequence ID" value="NZ_CP063657.1"/>
</dbReference>
<sequence>MRTLKVVDAIELATAYAAARYGVRVDGAEFPLLVGERAGRLESHWPARSYAFITAWNPASEPRPDDANQQADAQLVARLEALGIQREPAWAEGPDGKWHEPGWLLADMDVPTASALADSLGQAAILAWDSGEPVVLRMLAPGPSREAWKQAVSNRELPSDAASCVHWKDQQRDAPPNG</sequence>
<organism evidence="2 3">
    <name type="scientific">Novilysobacter avium</name>
    <dbReference type="NCBI Taxonomy" id="2781023"/>
    <lineage>
        <taxon>Bacteria</taxon>
        <taxon>Pseudomonadati</taxon>
        <taxon>Pseudomonadota</taxon>
        <taxon>Gammaproteobacteria</taxon>
        <taxon>Lysobacterales</taxon>
        <taxon>Lysobacteraceae</taxon>
        <taxon>Novilysobacter</taxon>
    </lineage>
</organism>
<dbReference type="Pfam" id="PF11697">
    <property type="entry name" value="DUF3293"/>
    <property type="match status" value="1"/>
</dbReference>
<proteinExistence type="predicted"/>
<feature type="region of interest" description="Disordered" evidence="1">
    <location>
        <begin position="155"/>
        <end position="178"/>
    </location>
</feature>
<name>A0A7S6UMN6_9GAMM</name>
<gene>
    <name evidence="2" type="ORF">INQ42_06050</name>
</gene>